<dbReference type="Pfam" id="PF03938">
    <property type="entry name" value="OmpH"/>
    <property type="match status" value="1"/>
</dbReference>
<dbReference type="EMBL" id="DSXI01000057">
    <property type="protein sequence ID" value="HGS04313.1"/>
    <property type="molecule type" value="Genomic_DNA"/>
</dbReference>
<sequence length="168" mass="19299">MTKVVVSLLISAVLLVGPAAAAELKIGVVDAEDILNKSPEFKRIEESLKKKSEELGRPLQQREQDFGKQVEEYQKQAQAGVIKEDARKRKEEEFKKKYEEIMKSKDDAARTFQQHYQREMTPLLKKLEQAVEAVANEEKLDLVLPKGIGVYVRNKNLDITEKVRSKFR</sequence>
<proteinExistence type="inferred from homology"/>
<evidence type="ECO:0000256" key="3">
    <source>
        <dbReference type="SAM" id="SignalP"/>
    </source>
</evidence>
<comment type="similarity">
    <text evidence="1">Belongs to the Skp family.</text>
</comment>
<dbReference type="SMART" id="SM00935">
    <property type="entry name" value="OmpH"/>
    <property type="match status" value="1"/>
</dbReference>
<dbReference type="GO" id="GO:0005829">
    <property type="term" value="C:cytosol"/>
    <property type="evidence" value="ECO:0007669"/>
    <property type="project" value="TreeGrafter"/>
</dbReference>
<dbReference type="SUPFAM" id="SSF111384">
    <property type="entry name" value="OmpH-like"/>
    <property type="match status" value="1"/>
</dbReference>
<accession>A0A7V4G6K0</accession>
<protein>
    <submittedName>
        <fullName evidence="4">OmpH family outer membrane protein</fullName>
    </submittedName>
</protein>
<dbReference type="AlphaFoldDB" id="A0A7V4G6K0"/>
<evidence type="ECO:0000256" key="1">
    <source>
        <dbReference type="ARBA" id="ARBA00009091"/>
    </source>
</evidence>
<dbReference type="InterPro" id="IPR024930">
    <property type="entry name" value="Skp_dom_sf"/>
</dbReference>
<organism evidence="4">
    <name type="scientific">Desulfobacca acetoxidans</name>
    <dbReference type="NCBI Taxonomy" id="60893"/>
    <lineage>
        <taxon>Bacteria</taxon>
        <taxon>Pseudomonadati</taxon>
        <taxon>Thermodesulfobacteriota</taxon>
        <taxon>Desulfobaccia</taxon>
        <taxon>Desulfobaccales</taxon>
        <taxon>Desulfobaccaceae</taxon>
        <taxon>Desulfobacca</taxon>
    </lineage>
</organism>
<evidence type="ECO:0000256" key="2">
    <source>
        <dbReference type="ARBA" id="ARBA00022729"/>
    </source>
</evidence>
<dbReference type="InterPro" id="IPR005632">
    <property type="entry name" value="Chaperone_Skp"/>
</dbReference>
<dbReference type="GO" id="GO:0051082">
    <property type="term" value="F:unfolded protein binding"/>
    <property type="evidence" value="ECO:0007669"/>
    <property type="project" value="InterPro"/>
</dbReference>
<dbReference type="GO" id="GO:0050821">
    <property type="term" value="P:protein stabilization"/>
    <property type="evidence" value="ECO:0007669"/>
    <property type="project" value="TreeGrafter"/>
</dbReference>
<name>A0A7V4G6K0_9BACT</name>
<feature type="signal peptide" evidence="3">
    <location>
        <begin position="1"/>
        <end position="21"/>
    </location>
</feature>
<dbReference type="PANTHER" id="PTHR35089:SF1">
    <property type="entry name" value="CHAPERONE PROTEIN SKP"/>
    <property type="match status" value="1"/>
</dbReference>
<reference evidence="4" key="1">
    <citation type="journal article" date="2020" name="mSystems">
        <title>Genome- and Community-Level Interaction Insights into Carbon Utilization and Element Cycling Functions of Hydrothermarchaeota in Hydrothermal Sediment.</title>
        <authorList>
            <person name="Zhou Z."/>
            <person name="Liu Y."/>
            <person name="Xu W."/>
            <person name="Pan J."/>
            <person name="Luo Z.H."/>
            <person name="Li M."/>
        </authorList>
    </citation>
    <scope>NUCLEOTIDE SEQUENCE [LARGE SCALE GENOMIC DNA]</scope>
    <source>
        <strain evidence="4">SpSt-548</strain>
    </source>
</reference>
<keyword evidence="2 3" id="KW-0732">Signal</keyword>
<comment type="caution">
    <text evidence="4">The sequence shown here is derived from an EMBL/GenBank/DDBJ whole genome shotgun (WGS) entry which is preliminary data.</text>
</comment>
<evidence type="ECO:0000313" key="4">
    <source>
        <dbReference type="EMBL" id="HGS04313.1"/>
    </source>
</evidence>
<feature type="chain" id="PRO_5030591973" evidence="3">
    <location>
        <begin position="22"/>
        <end position="168"/>
    </location>
</feature>
<dbReference type="PANTHER" id="PTHR35089">
    <property type="entry name" value="CHAPERONE PROTEIN SKP"/>
    <property type="match status" value="1"/>
</dbReference>
<dbReference type="Gene3D" id="3.30.910.20">
    <property type="entry name" value="Skp domain"/>
    <property type="match status" value="1"/>
</dbReference>
<gene>
    <name evidence="4" type="ORF">ENT08_00985</name>
</gene>